<accession>A0A561BUK2</accession>
<proteinExistence type="predicted"/>
<dbReference type="AlphaFoldDB" id="A0A561BUK2"/>
<dbReference type="PIRSF" id="PIRSF017393">
    <property type="entry name" value="MTase_SAV2177"/>
    <property type="match status" value="1"/>
</dbReference>
<gene>
    <name evidence="1" type="ORF">FB561_3595</name>
</gene>
<evidence type="ECO:0000313" key="2">
    <source>
        <dbReference type="Proteomes" id="UP000318380"/>
    </source>
</evidence>
<sequence>MRTLRAPPIRAPGGSWMHYDDEHLFLPYDTKAAPMATPDGPEAPPEFDTSQPTIARVYDALLGGKDNFAADREGAATYLKYVPDAGRCAIDNRDALVKGVQYLVREAEIDQFLDIGSGLPTQKNTHQAAQELNPGVKVAYVDNDPIVLAHGRALLATNQSTIVVTADLREPQAILDNQEIKDHLDFSRPIALMIVGIHMHFHDDEKPDEWVRTLMNALAPGSYLFITDFVDTGEPLQKAMEQAGLESLGNGWIRTPERIEQHFLGLPIIPPGVDFLARWFPEDPDADIPDVDELQPYQRILMAGIAKKG</sequence>
<organism evidence="1 2">
    <name type="scientific">Kribbella amoyensis</name>
    <dbReference type="NCBI Taxonomy" id="996641"/>
    <lineage>
        <taxon>Bacteria</taxon>
        <taxon>Bacillati</taxon>
        <taxon>Actinomycetota</taxon>
        <taxon>Actinomycetes</taxon>
        <taxon>Propionibacteriales</taxon>
        <taxon>Kribbellaceae</taxon>
        <taxon>Kribbella</taxon>
    </lineage>
</organism>
<dbReference type="InterPro" id="IPR006764">
    <property type="entry name" value="SAM_dep_MeTrfase_SAV2177_type"/>
</dbReference>
<dbReference type="Gene3D" id="3.40.50.150">
    <property type="entry name" value="Vaccinia Virus protein VP39"/>
    <property type="match status" value="1"/>
</dbReference>
<keyword evidence="1" id="KW-0489">Methyltransferase</keyword>
<dbReference type="GO" id="GO:0032259">
    <property type="term" value="P:methylation"/>
    <property type="evidence" value="ECO:0007669"/>
    <property type="project" value="UniProtKB-KW"/>
</dbReference>
<dbReference type="Proteomes" id="UP000318380">
    <property type="component" value="Unassembled WGS sequence"/>
</dbReference>
<evidence type="ECO:0000313" key="1">
    <source>
        <dbReference type="EMBL" id="TWD82462.1"/>
    </source>
</evidence>
<protein>
    <submittedName>
        <fullName evidence="1">S-adenosyl methyltransferase</fullName>
    </submittedName>
</protein>
<dbReference type="InterPro" id="IPR029063">
    <property type="entry name" value="SAM-dependent_MTases_sf"/>
</dbReference>
<reference evidence="1 2" key="1">
    <citation type="submission" date="2019-06" db="EMBL/GenBank/DDBJ databases">
        <title>Sequencing the genomes of 1000 actinobacteria strains.</title>
        <authorList>
            <person name="Klenk H.-P."/>
        </authorList>
    </citation>
    <scope>NUCLEOTIDE SEQUENCE [LARGE SCALE GENOMIC DNA]</scope>
    <source>
        <strain evidence="1 2">DSM 24683</strain>
    </source>
</reference>
<dbReference type="CDD" id="cd02440">
    <property type="entry name" value="AdoMet_MTases"/>
    <property type="match status" value="1"/>
</dbReference>
<keyword evidence="1" id="KW-0808">Transferase</keyword>
<dbReference type="Pfam" id="PF04672">
    <property type="entry name" value="Methyltransf_19"/>
    <property type="match status" value="1"/>
</dbReference>
<dbReference type="SUPFAM" id="SSF53335">
    <property type="entry name" value="S-adenosyl-L-methionine-dependent methyltransferases"/>
    <property type="match status" value="1"/>
</dbReference>
<name>A0A561BUK2_9ACTN</name>
<comment type="caution">
    <text evidence="1">The sequence shown here is derived from an EMBL/GenBank/DDBJ whole genome shotgun (WGS) entry which is preliminary data.</text>
</comment>
<dbReference type="EMBL" id="VIVK01000001">
    <property type="protein sequence ID" value="TWD82462.1"/>
    <property type="molecule type" value="Genomic_DNA"/>
</dbReference>
<dbReference type="GO" id="GO:0008168">
    <property type="term" value="F:methyltransferase activity"/>
    <property type="evidence" value="ECO:0007669"/>
    <property type="project" value="UniProtKB-KW"/>
</dbReference>
<keyword evidence="2" id="KW-1185">Reference proteome</keyword>